<accession>A0AA36CCH8</accession>
<evidence type="ECO:0000313" key="3">
    <source>
        <dbReference type="Proteomes" id="UP001177023"/>
    </source>
</evidence>
<dbReference type="AlphaFoldDB" id="A0AA36CCH8"/>
<dbReference type="EMBL" id="CATQJA010001256">
    <property type="protein sequence ID" value="CAJ0566473.1"/>
    <property type="molecule type" value="Genomic_DNA"/>
</dbReference>
<feature type="compositionally biased region" description="Basic and acidic residues" evidence="1">
    <location>
        <begin position="110"/>
        <end position="119"/>
    </location>
</feature>
<feature type="compositionally biased region" description="Basic and acidic residues" evidence="1">
    <location>
        <begin position="453"/>
        <end position="462"/>
    </location>
</feature>
<comment type="caution">
    <text evidence="2">The sequence shown here is derived from an EMBL/GenBank/DDBJ whole genome shotgun (WGS) entry which is preliminary data.</text>
</comment>
<proteinExistence type="predicted"/>
<feature type="compositionally biased region" description="Basic residues" evidence="1">
    <location>
        <begin position="121"/>
        <end position="130"/>
    </location>
</feature>
<protein>
    <submittedName>
        <fullName evidence="2">Uncharacterized protein</fullName>
    </submittedName>
</protein>
<feature type="compositionally biased region" description="Low complexity" evidence="1">
    <location>
        <begin position="242"/>
        <end position="277"/>
    </location>
</feature>
<dbReference type="Proteomes" id="UP001177023">
    <property type="component" value="Unassembled WGS sequence"/>
</dbReference>
<evidence type="ECO:0000256" key="1">
    <source>
        <dbReference type="SAM" id="MobiDB-lite"/>
    </source>
</evidence>
<gene>
    <name evidence="2" type="ORF">MSPICULIGERA_LOCUS5075</name>
</gene>
<evidence type="ECO:0000313" key="2">
    <source>
        <dbReference type="EMBL" id="CAJ0566473.1"/>
    </source>
</evidence>
<organism evidence="2 3">
    <name type="scientific">Mesorhabditis spiculigera</name>
    <dbReference type="NCBI Taxonomy" id="96644"/>
    <lineage>
        <taxon>Eukaryota</taxon>
        <taxon>Metazoa</taxon>
        <taxon>Ecdysozoa</taxon>
        <taxon>Nematoda</taxon>
        <taxon>Chromadorea</taxon>
        <taxon>Rhabditida</taxon>
        <taxon>Rhabditina</taxon>
        <taxon>Rhabditomorpha</taxon>
        <taxon>Rhabditoidea</taxon>
        <taxon>Rhabditidae</taxon>
        <taxon>Mesorhabditinae</taxon>
        <taxon>Mesorhabditis</taxon>
    </lineage>
</organism>
<feature type="compositionally biased region" description="Low complexity" evidence="1">
    <location>
        <begin position="463"/>
        <end position="484"/>
    </location>
</feature>
<feature type="compositionally biased region" description="Basic and acidic residues" evidence="1">
    <location>
        <begin position="412"/>
        <end position="421"/>
    </location>
</feature>
<sequence>MRTKSGSDEEWSYPLMRNLKKKSHRIGDSKRRCKFPKLKDIAEPELKLRLQAQSRPAKPAEAPVKKGKPAPLNIPASASTKLPEPEKPKPEEPKEPPMVFYGESFTLAEPKAKKPEPKKGISGKKTRKLASKPSEDEVPCEEIGKPAAKKDPKIAFKEPEKAAVKPATKPGEAASKDPKTALTTKPGDLKKPEVTGTTKPVAKPASKAPSKPSFDEEIPCEDLGGPAPTKKTPTINFKEPVKPVGKAAEPVKPVAKPAEAAKPGTKPAEPAKPVAKPGEVAKPGSKTIPKLKLPGDEPEAAATLSLPKKPAATSKKPVDGEIPADLLSEAPKKPAVTPKFKPPGEELKSATVETYAKPVPKLKTEPEADATLPLPKKPAAAKPITPVKPGDKEVPAEPLGVAPAKKATPLPKFKDPSEESKPVAAKPVAKPGDQEVPAEPLGGPLKKMTPAPKFKDPSEEPKPLAAKPAVSAAKPVAKPATPAKPGDKEVPAETLGGSSKESGTYAEIQGSK</sequence>
<feature type="compositionally biased region" description="Basic and acidic residues" evidence="1">
    <location>
        <begin position="142"/>
        <end position="163"/>
    </location>
</feature>
<feature type="compositionally biased region" description="Low complexity" evidence="1">
    <location>
        <begin position="202"/>
        <end position="212"/>
    </location>
</feature>
<name>A0AA36CCH8_9BILA</name>
<feature type="compositionally biased region" description="Basic and acidic residues" evidence="1">
    <location>
        <begin position="83"/>
        <end position="95"/>
    </location>
</feature>
<keyword evidence="3" id="KW-1185">Reference proteome</keyword>
<feature type="region of interest" description="Disordered" evidence="1">
    <location>
        <begin position="46"/>
        <end position="512"/>
    </location>
</feature>
<feature type="non-terminal residue" evidence="2">
    <location>
        <position position="1"/>
    </location>
</feature>
<feature type="compositionally biased region" description="Low complexity" evidence="1">
    <location>
        <begin position="370"/>
        <end position="388"/>
    </location>
</feature>
<reference evidence="2" key="1">
    <citation type="submission" date="2023-06" db="EMBL/GenBank/DDBJ databases">
        <authorList>
            <person name="Delattre M."/>
        </authorList>
    </citation>
    <scope>NUCLEOTIDE SEQUENCE</scope>
    <source>
        <strain evidence="2">AF72</strain>
    </source>
</reference>